<evidence type="ECO:0000313" key="4">
    <source>
        <dbReference type="Proteomes" id="UP000237481"/>
    </source>
</evidence>
<keyword evidence="2" id="KW-1133">Transmembrane helix</keyword>
<evidence type="ECO:0000256" key="2">
    <source>
        <dbReference type="SAM" id="Phobius"/>
    </source>
</evidence>
<dbReference type="STRING" id="94208.A0A2S4KX73"/>
<evidence type="ECO:0000313" key="3">
    <source>
        <dbReference type="EMBL" id="POR34789.1"/>
    </source>
</evidence>
<feature type="region of interest" description="Disordered" evidence="1">
    <location>
        <begin position="249"/>
        <end position="326"/>
    </location>
</feature>
<dbReference type="OrthoDB" id="4922377at2759"/>
<evidence type="ECO:0000256" key="1">
    <source>
        <dbReference type="SAM" id="MobiDB-lite"/>
    </source>
</evidence>
<sequence>MVEDIIARSSGSRAGTAIIKASWATDKTTDLLAPGPEVGEYRVTGLRFSNNVREFVQPSDDAQDLREGSQGPTPPMMNPDGGGIRTSLDGDETLAFVCDYKAAHKLASEYLEAAVAKETLFMEVIELINGDKYQRDKELREKERQESRIDMALTQVFNYMVWYGVAYGYVAAGKSLVFLYFDRAKPQTLYHHLCMPDEEANEALAGDCDGHMARTAAFKGGSLEGALQKAKEELAIWGRPYEDVARRLEADGGNSPSASSSQDTDGSEFRSKAAPATREYPLLSKSSCKSAAVLPGDSDNDDEPDRAAAHPCRICTSTGVKKRRED</sequence>
<keyword evidence="2" id="KW-0812">Transmembrane</keyword>
<proteinExistence type="predicted"/>
<accession>A0A2S4KX73</accession>
<dbReference type="Proteomes" id="UP000237481">
    <property type="component" value="Unassembled WGS sequence"/>
</dbReference>
<organism evidence="3 4">
    <name type="scientific">Tolypocladium paradoxum</name>
    <dbReference type="NCBI Taxonomy" id="94208"/>
    <lineage>
        <taxon>Eukaryota</taxon>
        <taxon>Fungi</taxon>
        <taxon>Dikarya</taxon>
        <taxon>Ascomycota</taxon>
        <taxon>Pezizomycotina</taxon>
        <taxon>Sordariomycetes</taxon>
        <taxon>Hypocreomycetidae</taxon>
        <taxon>Hypocreales</taxon>
        <taxon>Ophiocordycipitaceae</taxon>
        <taxon>Tolypocladium</taxon>
    </lineage>
</organism>
<gene>
    <name evidence="3" type="ORF">TPAR_05007</name>
</gene>
<feature type="transmembrane region" description="Helical" evidence="2">
    <location>
        <begin position="160"/>
        <end position="181"/>
    </location>
</feature>
<feature type="region of interest" description="Disordered" evidence="1">
    <location>
        <begin position="57"/>
        <end position="84"/>
    </location>
</feature>
<dbReference type="EMBL" id="PKSG01000487">
    <property type="protein sequence ID" value="POR34789.1"/>
    <property type="molecule type" value="Genomic_DNA"/>
</dbReference>
<keyword evidence="4" id="KW-1185">Reference proteome</keyword>
<comment type="caution">
    <text evidence="3">The sequence shown here is derived from an EMBL/GenBank/DDBJ whole genome shotgun (WGS) entry which is preliminary data.</text>
</comment>
<protein>
    <submittedName>
        <fullName evidence="3">Uncharacterized protein</fullName>
    </submittedName>
</protein>
<feature type="compositionally biased region" description="Polar residues" evidence="1">
    <location>
        <begin position="254"/>
        <end position="264"/>
    </location>
</feature>
<reference evidence="3 4" key="1">
    <citation type="submission" date="2018-01" db="EMBL/GenBank/DDBJ databases">
        <title>Harnessing the power of phylogenomics to disentangle the directionality and signatures of interkingdom host jumping in the parasitic fungal genus Tolypocladium.</title>
        <authorList>
            <person name="Quandt C.A."/>
            <person name="Patterson W."/>
            <person name="Spatafora J.W."/>
        </authorList>
    </citation>
    <scope>NUCLEOTIDE SEQUENCE [LARGE SCALE GENOMIC DNA]</scope>
    <source>
        <strain evidence="3 4">NRBC 100945</strain>
    </source>
</reference>
<dbReference type="AlphaFoldDB" id="A0A2S4KX73"/>
<keyword evidence="2" id="KW-0472">Membrane</keyword>
<name>A0A2S4KX73_9HYPO</name>